<comment type="caution">
    <text evidence="1">The sequence shown here is derived from an EMBL/GenBank/DDBJ whole genome shotgun (WGS) entry which is preliminary data.</text>
</comment>
<accession>A0ACC1S272</accession>
<protein>
    <submittedName>
        <fullName evidence="1">Uncharacterized protein</fullName>
    </submittedName>
</protein>
<evidence type="ECO:0000313" key="1">
    <source>
        <dbReference type="EMBL" id="KAJ3530432.1"/>
    </source>
</evidence>
<keyword evidence="2" id="KW-1185">Reference proteome</keyword>
<sequence>MPSSRLVKAILVAAFALSGANAGPCKPSSSITTTTAGITSDTTSETTASETTTSVASTTTTETSVSTTETSLSSTESSESTSETTSGTTTIETTTTTSTTASESATTTAASCTLSSDLYVLDEVCGRHGSLGTLPEDSHVETGLTLEECATKANAYSGFPGQTGGMSFIFNTDGICNIFAGRADNPDYDASVFAVSDSGTDLQYNINCFDCPDNNPIRDFPRCVVQDQQQAPDRRRVEQLICGVAGSISGSAEPYQVYDNLDRNAIAEQCAEKCYDDSANCETFVVVDGSSCKLYHQATSVLNFVSSEESTLDVYDRSLSFIDVRRTIFLNVYLENLDRIEEISVCFDPFDCPQELFTWTEQHSQRDAARLKVLSDGAIRGLVVMERILNHVHLQALSRPPPRTWVPKVIWTAACFFSAVTIPVKLTASIAAAGAIAGVIGLVLPPIWNFIHRGKLEKAQKKVQNLKRAFEERTIEERNRHDLEPSQFSFLRWDAPSSQERDRAPGKGKARRHNGHDSILRHLLAPTIMASKRMDSFAGPGAGNAEAGTENHKKELLDTLESIKGSGSFASFAGISNTIGAGLFVHGIGEISMPLSEFQACQLIEKARQAPYGKGSETLVDTAVRNTWELDAEQFEFRAPTWSTFIRNLCGHVGRGLGINTPITPHIYKMLVTEKVPGMFGTLVVSLPSTHQGGTLVLKHCGETKVFDTSKHAQSFACWYSDVSHEVLPVTSGYRWVITYNLALDPAQPRPSAGLQQQAETQPLREILTRWLAKDPESRENPWFYHVLDHDYTEANSSLRALKAQDLLRVQALKMACRDLPLDIFLGLLEKKEMGCVEADYDPCERRGRSGYYDRYGDWNGDEDDEDEEDEAGFHFIDEVLESSYKVKTLLDLDGHKLAEDLHFEEEDILLEDCFEGLDAEEDYEGYMGNSGPLATHWYRVTAVAIVPRDSAASFFGCEEKYCGLGHILHDHIGYFARACLQPEAHGSATTALFKLWEHLWSGEYGTRIVNYTDGNAVRDVLKVALLQERFDLFEDAATRHSGLLPLDFFTWVRKWLSDGDTSKRFQAVQKGLKLTIASYPHFADQLKAISSLAPLSNEARTPETAATPDDILEWARDLIGPCVDACENKVLGAADGQAMVDVALRFDDRSSFLLQTVVPLVSKKHNAVAFLLGFLTRLHERSTEGIFPLEQSRSVFLTLAGSTIVQADFTQLCSELSAQLDTKRVRQGYQTQRTINIRTAVSGQNLAKFWPTMIAMDTESHNLTTSLVLKLVGDAPRFKGDATESLWLPFLHSLIPVLTSNSIPLDTPCYQQLFSAIIKSYLDNVIGKEPRDISLSRSGVNCTCVDCEGLNENGVSTCIGSLTVRVLTAPTRRTERTTKTPWW</sequence>
<evidence type="ECO:0000313" key="2">
    <source>
        <dbReference type="Proteomes" id="UP001148629"/>
    </source>
</evidence>
<organism evidence="1 2">
    <name type="scientific">Fusarium decemcellulare</name>
    <dbReference type="NCBI Taxonomy" id="57161"/>
    <lineage>
        <taxon>Eukaryota</taxon>
        <taxon>Fungi</taxon>
        <taxon>Dikarya</taxon>
        <taxon>Ascomycota</taxon>
        <taxon>Pezizomycotina</taxon>
        <taxon>Sordariomycetes</taxon>
        <taxon>Hypocreomycetidae</taxon>
        <taxon>Hypocreales</taxon>
        <taxon>Nectriaceae</taxon>
        <taxon>Fusarium</taxon>
        <taxon>Fusarium decemcellulare species complex</taxon>
    </lineage>
</organism>
<dbReference type="Proteomes" id="UP001148629">
    <property type="component" value="Unassembled WGS sequence"/>
</dbReference>
<reference evidence="1" key="1">
    <citation type="submission" date="2022-08" db="EMBL/GenBank/DDBJ databases">
        <title>Genome Sequence of Fusarium decemcellulare.</title>
        <authorList>
            <person name="Buettner E."/>
        </authorList>
    </citation>
    <scope>NUCLEOTIDE SEQUENCE</scope>
    <source>
        <strain evidence="1">Babe19</strain>
    </source>
</reference>
<name>A0ACC1S272_9HYPO</name>
<proteinExistence type="predicted"/>
<gene>
    <name evidence="1" type="ORF">NM208_g9334</name>
</gene>
<dbReference type="EMBL" id="JANRMS010001172">
    <property type="protein sequence ID" value="KAJ3530432.1"/>
    <property type="molecule type" value="Genomic_DNA"/>
</dbReference>